<gene>
    <name evidence="1" type="ORF">EUGRSUZ_H00476</name>
</gene>
<sequence length="120" mass="13601">MRDPYSDFDGDASVDTVLVVEVDAIDVETLQAVLAGRPHVHLIAPDIPLSICIAEPELGRQFHLLSHPSLQILEFGMTVAYLHHAEAETKLYNTHEHRNRSDYRIICDDCQLVDLTRRNL</sequence>
<reference evidence="1" key="1">
    <citation type="submission" date="2013-07" db="EMBL/GenBank/DDBJ databases">
        <title>The genome of Eucalyptus grandis.</title>
        <authorList>
            <person name="Schmutz J."/>
            <person name="Hayes R."/>
            <person name="Myburg A."/>
            <person name="Tuskan G."/>
            <person name="Grattapaglia D."/>
            <person name="Rokhsar D.S."/>
        </authorList>
    </citation>
    <scope>NUCLEOTIDE SEQUENCE</scope>
    <source>
        <tissue evidence="1">Leaf extractions</tissue>
    </source>
</reference>
<dbReference type="AlphaFoldDB" id="A0A059AV27"/>
<organism evidence="1">
    <name type="scientific">Eucalyptus grandis</name>
    <name type="common">Flooded gum</name>
    <dbReference type="NCBI Taxonomy" id="71139"/>
    <lineage>
        <taxon>Eukaryota</taxon>
        <taxon>Viridiplantae</taxon>
        <taxon>Streptophyta</taxon>
        <taxon>Embryophyta</taxon>
        <taxon>Tracheophyta</taxon>
        <taxon>Spermatophyta</taxon>
        <taxon>Magnoliopsida</taxon>
        <taxon>eudicotyledons</taxon>
        <taxon>Gunneridae</taxon>
        <taxon>Pentapetalae</taxon>
        <taxon>rosids</taxon>
        <taxon>malvids</taxon>
        <taxon>Myrtales</taxon>
        <taxon>Myrtaceae</taxon>
        <taxon>Myrtoideae</taxon>
        <taxon>Eucalypteae</taxon>
        <taxon>Eucalyptus</taxon>
    </lineage>
</organism>
<evidence type="ECO:0000313" key="1">
    <source>
        <dbReference type="EMBL" id="KCW57723.1"/>
    </source>
</evidence>
<name>A0A059AV27_EUCGR</name>
<accession>A0A059AV27</accession>
<protein>
    <submittedName>
        <fullName evidence="1">Uncharacterized protein</fullName>
    </submittedName>
</protein>
<dbReference type="Gramene" id="KCW57723">
    <property type="protein sequence ID" value="KCW57723"/>
    <property type="gene ID" value="EUGRSUZ_H00476"/>
</dbReference>
<proteinExistence type="predicted"/>
<dbReference type="InParanoid" id="A0A059AV27"/>
<dbReference type="EMBL" id="KK198760">
    <property type="protein sequence ID" value="KCW57723.1"/>
    <property type="molecule type" value="Genomic_DNA"/>
</dbReference>